<gene>
    <name evidence="1" type="ORF">AWB83_00064</name>
</gene>
<dbReference type="Proteomes" id="UP000054978">
    <property type="component" value="Unassembled WGS sequence"/>
</dbReference>
<protein>
    <recommendedName>
        <fullName evidence="3">HEPN domain-containing protein</fullName>
    </recommendedName>
</protein>
<organism evidence="1 2">
    <name type="scientific">Caballeronia ptereochthonis</name>
    <dbReference type="NCBI Taxonomy" id="1777144"/>
    <lineage>
        <taxon>Bacteria</taxon>
        <taxon>Pseudomonadati</taxon>
        <taxon>Pseudomonadota</taxon>
        <taxon>Betaproteobacteria</taxon>
        <taxon>Burkholderiales</taxon>
        <taxon>Burkholderiaceae</taxon>
        <taxon>Caballeronia</taxon>
    </lineage>
</organism>
<keyword evidence="2" id="KW-1185">Reference proteome</keyword>
<dbReference type="AlphaFoldDB" id="A0A157Z1E6"/>
<dbReference type="RefSeq" id="WP_087042267.1">
    <property type="nucleotide sequence ID" value="NZ_FCOB02000001.1"/>
</dbReference>
<reference evidence="1" key="1">
    <citation type="submission" date="2016-01" db="EMBL/GenBank/DDBJ databases">
        <authorList>
            <person name="Peeters C."/>
        </authorList>
    </citation>
    <scope>NUCLEOTIDE SEQUENCE [LARGE SCALE GENOMIC DNA]</scope>
    <source>
        <strain evidence="1">LMG 29326</strain>
    </source>
</reference>
<name>A0A157Z1E6_9BURK</name>
<dbReference type="EMBL" id="FCOB02000001">
    <property type="protein sequence ID" value="SAK39284.1"/>
    <property type="molecule type" value="Genomic_DNA"/>
</dbReference>
<evidence type="ECO:0000313" key="2">
    <source>
        <dbReference type="Proteomes" id="UP000054978"/>
    </source>
</evidence>
<accession>A0A157Z1E6</accession>
<comment type="caution">
    <text evidence="1">The sequence shown here is derived from an EMBL/GenBank/DDBJ whole genome shotgun (WGS) entry which is preliminary data.</text>
</comment>
<evidence type="ECO:0000313" key="1">
    <source>
        <dbReference type="EMBL" id="SAK39284.1"/>
    </source>
</evidence>
<dbReference type="OrthoDB" id="7057421at2"/>
<evidence type="ECO:0008006" key="3">
    <source>
        <dbReference type="Google" id="ProtNLM"/>
    </source>
</evidence>
<sequence length="207" mass="23105">MKDPRAPDRAGFAQDPGGYASLAWMKWAIAQNLAGIPIDPERPPSATDLKSPVLWLAQAHALSEAAITLIRNEPEFGLMPQEMRGVCDSQYCAVALMLVGYSLEVCLKAMVIIREGVEAYLTMEKDYKHHRLSKLASFIPNLSTKDHAILDMLTHFVTWAGRYPDPGSGRVKSSEEIYKMSEAHRISAHDLFELSGRVMSYVRQLVD</sequence>
<proteinExistence type="predicted"/>